<evidence type="ECO:0000256" key="2">
    <source>
        <dbReference type="ARBA" id="ARBA00023015"/>
    </source>
</evidence>
<gene>
    <name evidence="8" type="ORF">F2P56_028643</name>
</gene>
<accession>A0A833WXL2</accession>
<feature type="region of interest" description="Disordered" evidence="6">
    <location>
        <begin position="88"/>
        <end position="109"/>
    </location>
</feature>
<dbReference type="Gene3D" id="2.170.150.80">
    <property type="entry name" value="NAC domain"/>
    <property type="match status" value="1"/>
</dbReference>
<dbReference type="PROSITE" id="PS51005">
    <property type="entry name" value="NAC"/>
    <property type="match status" value="1"/>
</dbReference>
<dbReference type="Pfam" id="PF02365">
    <property type="entry name" value="NAM"/>
    <property type="match status" value="1"/>
</dbReference>
<sequence>MAGCVIAYVVSSRIEEYEIREIERRRRTKLLGARYDILTISYLSYHLHHSIRTVLLNLSHGIKRAREAKAGEYWFSITLGSVYGNLQPSSNMSHDENNENKTTDDDHEHDMVMPGFRFHPTEEELVEFYLRRKVEGKRFNVELITFLDLYRYDPWELPALAAIGEKEWFFYVPRDRKYRNGDRPNRVTTSGYWKATGADRMIRTENFRSIGLKKTLVFYSGKAPKGIRTSWIMNEYRLPQHETERYQKAEISLCRVYKRAGVEDHPSLPRSLPSRASSSRVTHTSRRQQYDTVQNSMENFQAFGGQSHEPSEVEKMNETDGSSTSDITTALGLSKPNAYRPAAASSTTLGLPAPMEEEGMTLLHHTKQSSPLVNSTCATLFSGSLPSVSSSAVDDLHRLVNYQQAASSISQQQHYYNGHHHPSQLISNFPPHSQPLALNTLPNVLPTAFSDRMLWDWNPIPEGNREYTNLFK</sequence>
<dbReference type="GO" id="GO:0099402">
    <property type="term" value="P:plant organ development"/>
    <property type="evidence" value="ECO:0007669"/>
    <property type="project" value="UniProtKB-ARBA"/>
</dbReference>
<feature type="region of interest" description="Disordered" evidence="6">
    <location>
        <begin position="303"/>
        <end position="326"/>
    </location>
</feature>
<dbReference type="EMBL" id="LIHL02000013">
    <property type="protein sequence ID" value="KAF5448076.1"/>
    <property type="molecule type" value="Genomic_DNA"/>
</dbReference>
<evidence type="ECO:0000259" key="7">
    <source>
        <dbReference type="PROSITE" id="PS51005"/>
    </source>
</evidence>
<evidence type="ECO:0000256" key="5">
    <source>
        <dbReference type="ARBA" id="ARBA00023242"/>
    </source>
</evidence>
<protein>
    <recommendedName>
        <fullName evidence="7">NAC domain-containing protein</fullName>
    </recommendedName>
</protein>
<feature type="compositionally biased region" description="Basic and acidic residues" evidence="6">
    <location>
        <begin position="93"/>
        <end position="109"/>
    </location>
</feature>
<evidence type="ECO:0000256" key="1">
    <source>
        <dbReference type="ARBA" id="ARBA00004123"/>
    </source>
</evidence>
<organism evidence="8 9">
    <name type="scientific">Juglans regia</name>
    <name type="common">English walnut</name>
    <dbReference type="NCBI Taxonomy" id="51240"/>
    <lineage>
        <taxon>Eukaryota</taxon>
        <taxon>Viridiplantae</taxon>
        <taxon>Streptophyta</taxon>
        <taxon>Embryophyta</taxon>
        <taxon>Tracheophyta</taxon>
        <taxon>Spermatophyta</taxon>
        <taxon>Magnoliopsida</taxon>
        <taxon>eudicotyledons</taxon>
        <taxon>Gunneridae</taxon>
        <taxon>Pentapetalae</taxon>
        <taxon>rosids</taxon>
        <taxon>fabids</taxon>
        <taxon>Fagales</taxon>
        <taxon>Juglandaceae</taxon>
        <taxon>Juglans</taxon>
    </lineage>
</organism>
<dbReference type="GO" id="GO:0003677">
    <property type="term" value="F:DNA binding"/>
    <property type="evidence" value="ECO:0007669"/>
    <property type="project" value="UniProtKB-KW"/>
</dbReference>
<keyword evidence="3" id="KW-0238">DNA-binding</keyword>
<evidence type="ECO:0000256" key="3">
    <source>
        <dbReference type="ARBA" id="ARBA00023125"/>
    </source>
</evidence>
<keyword evidence="4" id="KW-0804">Transcription</keyword>
<dbReference type="SUPFAM" id="SSF101941">
    <property type="entry name" value="NAC domain"/>
    <property type="match status" value="1"/>
</dbReference>
<dbReference type="Gramene" id="Jr13_00050_p1">
    <property type="protein sequence ID" value="cds.Jr13_00050_p1"/>
    <property type="gene ID" value="Jr13_00050"/>
</dbReference>
<feature type="region of interest" description="Disordered" evidence="6">
    <location>
        <begin position="264"/>
        <end position="289"/>
    </location>
</feature>
<proteinExistence type="predicted"/>
<dbReference type="PANTHER" id="PTHR31744:SF194">
    <property type="entry name" value="OS01G0888300 PROTEIN"/>
    <property type="match status" value="1"/>
</dbReference>
<dbReference type="GO" id="GO:0005634">
    <property type="term" value="C:nucleus"/>
    <property type="evidence" value="ECO:0007669"/>
    <property type="project" value="UniProtKB-SubCell"/>
</dbReference>
<comment type="subcellular location">
    <subcellularLocation>
        <location evidence="1">Nucleus</location>
    </subcellularLocation>
</comment>
<reference evidence="8" key="2">
    <citation type="submission" date="2020-03" db="EMBL/GenBank/DDBJ databases">
        <title>Walnut 2.0.</title>
        <authorList>
            <person name="Marrano A."/>
            <person name="Britton M."/>
            <person name="Zimin A.V."/>
            <person name="Zaini P.A."/>
            <person name="Workman R."/>
            <person name="Puiu D."/>
            <person name="Bianco L."/>
            <person name="Allen B.J."/>
            <person name="Troggio M."/>
            <person name="Leslie C.A."/>
            <person name="Timp W."/>
            <person name="Dendekar A."/>
            <person name="Salzberg S.L."/>
            <person name="Neale D.B."/>
        </authorList>
    </citation>
    <scope>NUCLEOTIDE SEQUENCE</scope>
    <source>
        <tissue evidence="8">Leaves</tissue>
    </source>
</reference>
<evidence type="ECO:0000256" key="4">
    <source>
        <dbReference type="ARBA" id="ARBA00023163"/>
    </source>
</evidence>
<evidence type="ECO:0000313" key="8">
    <source>
        <dbReference type="EMBL" id="KAF5448076.1"/>
    </source>
</evidence>
<reference evidence="8" key="1">
    <citation type="submission" date="2015-10" db="EMBL/GenBank/DDBJ databases">
        <authorList>
            <person name="Martinez-Garcia P.J."/>
            <person name="Crepeau M.W."/>
            <person name="Puiu D."/>
            <person name="Gonzalez-Ibeas D."/>
            <person name="Whalen J."/>
            <person name="Stevens K."/>
            <person name="Paul R."/>
            <person name="Butterfield T."/>
            <person name="Britton M."/>
            <person name="Reagan R."/>
            <person name="Chakraborty S."/>
            <person name="Walawage S.L."/>
            <person name="Vasquez-Gross H.A."/>
            <person name="Cardeno C."/>
            <person name="Famula R."/>
            <person name="Pratt K."/>
            <person name="Kuruganti S."/>
            <person name="Aradhya M.K."/>
            <person name="Leslie C.A."/>
            <person name="Dandekar A.M."/>
            <person name="Salzberg S.L."/>
            <person name="Wegrzyn J.L."/>
            <person name="Langley C.H."/>
            <person name="Neale D.B."/>
        </authorList>
    </citation>
    <scope>NUCLEOTIDE SEQUENCE</scope>
    <source>
        <tissue evidence="8">Leaves</tissue>
    </source>
</reference>
<evidence type="ECO:0000313" key="9">
    <source>
        <dbReference type="Proteomes" id="UP000619265"/>
    </source>
</evidence>
<feature type="compositionally biased region" description="Low complexity" evidence="6">
    <location>
        <begin position="268"/>
        <end position="280"/>
    </location>
</feature>
<dbReference type="PANTHER" id="PTHR31744">
    <property type="entry name" value="PROTEIN CUP-SHAPED COTYLEDON 2-RELATED"/>
    <property type="match status" value="1"/>
</dbReference>
<feature type="domain" description="NAC" evidence="7">
    <location>
        <begin position="112"/>
        <end position="259"/>
    </location>
</feature>
<keyword evidence="2" id="KW-0805">Transcription regulation</keyword>
<comment type="caution">
    <text evidence="8">The sequence shown here is derived from an EMBL/GenBank/DDBJ whole genome shotgun (WGS) entry which is preliminary data.</text>
</comment>
<feature type="compositionally biased region" description="Basic and acidic residues" evidence="6">
    <location>
        <begin position="309"/>
        <end position="318"/>
    </location>
</feature>
<dbReference type="InterPro" id="IPR003441">
    <property type="entry name" value="NAC-dom"/>
</dbReference>
<keyword evidence="5" id="KW-0539">Nucleus</keyword>
<evidence type="ECO:0000256" key="6">
    <source>
        <dbReference type="SAM" id="MobiDB-lite"/>
    </source>
</evidence>
<dbReference type="InterPro" id="IPR036093">
    <property type="entry name" value="NAC_dom_sf"/>
</dbReference>
<dbReference type="AlphaFoldDB" id="A0A833WXL2"/>
<dbReference type="Proteomes" id="UP000619265">
    <property type="component" value="Unassembled WGS sequence"/>
</dbReference>
<name>A0A833WXL2_JUGRE</name>
<dbReference type="FunFam" id="2.170.150.80:FF:000007">
    <property type="entry name" value="NAC domain-containing protein 35"/>
    <property type="match status" value="1"/>
</dbReference>
<dbReference type="GO" id="GO:0006355">
    <property type="term" value="P:regulation of DNA-templated transcription"/>
    <property type="evidence" value="ECO:0007669"/>
    <property type="project" value="InterPro"/>
</dbReference>